<organism evidence="2 3">
    <name type="scientific">Rosa chinensis</name>
    <name type="common">China rose</name>
    <dbReference type="NCBI Taxonomy" id="74649"/>
    <lineage>
        <taxon>Eukaryota</taxon>
        <taxon>Viridiplantae</taxon>
        <taxon>Streptophyta</taxon>
        <taxon>Embryophyta</taxon>
        <taxon>Tracheophyta</taxon>
        <taxon>Spermatophyta</taxon>
        <taxon>Magnoliopsida</taxon>
        <taxon>eudicotyledons</taxon>
        <taxon>Gunneridae</taxon>
        <taxon>Pentapetalae</taxon>
        <taxon>rosids</taxon>
        <taxon>fabids</taxon>
        <taxon>Rosales</taxon>
        <taxon>Rosaceae</taxon>
        <taxon>Rosoideae</taxon>
        <taxon>Rosoideae incertae sedis</taxon>
        <taxon>Rosa</taxon>
    </lineage>
</organism>
<dbReference type="AlphaFoldDB" id="A0A2P6S3Q1"/>
<keyword evidence="1" id="KW-0472">Membrane</keyword>
<proteinExistence type="predicted"/>
<dbReference type="Gramene" id="PRQ53301">
    <property type="protein sequence ID" value="PRQ53301"/>
    <property type="gene ID" value="RchiOBHm_Chr2g0165031"/>
</dbReference>
<dbReference type="Proteomes" id="UP000238479">
    <property type="component" value="Chromosome 2"/>
</dbReference>
<keyword evidence="1" id="KW-0812">Transmembrane</keyword>
<protein>
    <submittedName>
        <fullName evidence="2">Uncharacterized protein</fullName>
    </submittedName>
</protein>
<keyword evidence="1" id="KW-1133">Transmembrane helix</keyword>
<sequence>MPSLPSPTDPPEPHQGPPPKTFLALVFSVYSSIVSFSGYVFYCLGLWYVTHTIG</sequence>
<accession>A0A2P6S3Q1</accession>
<evidence type="ECO:0000256" key="1">
    <source>
        <dbReference type="SAM" id="Phobius"/>
    </source>
</evidence>
<comment type="caution">
    <text evidence="2">The sequence shown here is derived from an EMBL/GenBank/DDBJ whole genome shotgun (WGS) entry which is preliminary data.</text>
</comment>
<evidence type="ECO:0000313" key="3">
    <source>
        <dbReference type="Proteomes" id="UP000238479"/>
    </source>
</evidence>
<feature type="transmembrane region" description="Helical" evidence="1">
    <location>
        <begin position="22"/>
        <end position="49"/>
    </location>
</feature>
<evidence type="ECO:0000313" key="2">
    <source>
        <dbReference type="EMBL" id="PRQ53301.1"/>
    </source>
</evidence>
<gene>
    <name evidence="2" type="ORF">RchiOBHm_Chr2g0165031</name>
</gene>
<reference evidence="2 3" key="1">
    <citation type="journal article" date="2018" name="Nat. Genet.">
        <title>The Rosa genome provides new insights in the design of modern roses.</title>
        <authorList>
            <person name="Bendahmane M."/>
        </authorList>
    </citation>
    <scope>NUCLEOTIDE SEQUENCE [LARGE SCALE GENOMIC DNA]</scope>
    <source>
        <strain evidence="3">cv. Old Blush</strain>
    </source>
</reference>
<name>A0A2P6S3Q1_ROSCH</name>
<dbReference type="EMBL" id="PDCK01000040">
    <property type="protein sequence ID" value="PRQ53301.1"/>
    <property type="molecule type" value="Genomic_DNA"/>
</dbReference>
<keyword evidence="3" id="KW-1185">Reference proteome</keyword>